<keyword evidence="2" id="KW-1185">Reference proteome</keyword>
<organism evidence="1 2">
    <name type="scientific">Neogemmobacter tilapiae</name>
    <dbReference type="NCBI Taxonomy" id="875041"/>
    <lineage>
        <taxon>Bacteria</taxon>
        <taxon>Pseudomonadati</taxon>
        <taxon>Pseudomonadota</taxon>
        <taxon>Alphaproteobacteria</taxon>
        <taxon>Rhodobacterales</taxon>
        <taxon>Paracoccaceae</taxon>
        <taxon>Neogemmobacter</taxon>
    </lineage>
</organism>
<dbReference type="Proteomes" id="UP000638981">
    <property type="component" value="Unassembled WGS sequence"/>
</dbReference>
<reference evidence="1" key="1">
    <citation type="journal article" date="2014" name="Int. J. Syst. Evol. Microbiol.">
        <title>Complete genome sequence of Corynebacterium casei LMG S-19264T (=DSM 44701T), isolated from a smear-ripened cheese.</title>
        <authorList>
            <consortium name="US DOE Joint Genome Institute (JGI-PGF)"/>
            <person name="Walter F."/>
            <person name="Albersmeier A."/>
            <person name="Kalinowski J."/>
            <person name="Ruckert C."/>
        </authorList>
    </citation>
    <scope>NUCLEOTIDE SEQUENCE</scope>
    <source>
        <strain evidence="1">KCTC 23310</strain>
    </source>
</reference>
<dbReference type="RefSeq" id="WP_189413062.1">
    <property type="nucleotide sequence ID" value="NZ_BMYJ01000012.1"/>
</dbReference>
<dbReference type="EMBL" id="BMYJ01000012">
    <property type="protein sequence ID" value="GHC65489.1"/>
    <property type="molecule type" value="Genomic_DNA"/>
</dbReference>
<evidence type="ECO:0000313" key="1">
    <source>
        <dbReference type="EMBL" id="GHC65489.1"/>
    </source>
</evidence>
<sequence length="184" mass="20045">MMGVVRQVVGLALVGLLAIATVLLLTAQGRASLAAQQDRAEELADAEAALLRRAALLRSTHDAQDRLPKDLSWKAESRAAIEIALQDRLVTTARKAGLRVISFGPTNGPQEISRETMGFELEMDGGHREFAEFLAAVESTTPYLAFSYLWVRQQPGGEAEEKAMVSLRLAVWAFVDLPDEETAP</sequence>
<evidence type="ECO:0000313" key="2">
    <source>
        <dbReference type="Proteomes" id="UP000638981"/>
    </source>
</evidence>
<gene>
    <name evidence="1" type="ORF">GCM10007315_32630</name>
</gene>
<accession>A0A918U114</accession>
<evidence type="ECO:0008006" key="3">
    <source>
        <dbReference type="Google" id="ProtNLM"/>
    </source>
</evidence>
<name>A0A918U114_9RHOB</name>
<proteinExistence type="predicted"/>
<protein>
    <recommendedName>
        <fullName evidence="3">Type II secretion system protein M</fullName>
    </recommendedName>
</protein>
<reference evidence="1" key="2">
    <citation type="submission" date="2020-09" db="EMBL/GenBank/DDBJ databases">
        <authorList>
            <person name="Sun Q."/>
            <person name="Kim S."/>
        </authorList>
    </citation>
    <scope>NUCLEOTIDE SEQUENCE</scope>
    <source>
        <strain evidence="1">KCTC 23310</strain>
    </source>
</reference>
<dbReference type="AlphaFoldDB" id="A0A918U114"/>
<comment type="caution">
    <text evidence="1">The sequence shown here is derived from an EMBL/GenBank/DDBJ whole genome shotgun (WGS) entry which is preliminary data.</text>
</comment>